<dbReference type="RefSeq" id="WP_073028928.1">
    <property type="nucleotide sequence ID" value="NZ_FQXJ01000005.1"/>
</dbReference>
<gene>
    <name evidence="2" type="ORF">SAMN02746098_01424</name>
</gene>
<dbReference type="Proteomes" id="UP000183954">
    <property type="component" value="Unassembled WGS sequence"/>
</dbReference>
<keyword evidence="1" id="KW-1133">Transmembrane helix</keyword>
<accession>A0A1M5W2J8</accession>
<dbReference type="OrthoDB" id="1799542at2"/>
<keyword evidence="1" id="KW-0812">Transmembrane</keyword>
<organism evidence="2 3">
    <name type="scientific">Desulfosporosinus lacus DSM 15449</name>
    <dbReference type="NCBI Taxonomy" id="1121420"/>
    <lineage>
        <taxon>Bacteria</taxon>
        <taxon>Bacillati</taxon>
        <taxon>Bacillota</taxon>
        <taxon>Clostridia</taxon>
        <taxon>Eubacteriales</taxon>
        <taxon>Desulfitobacteriaceae</taxon>
        <taxon>Desulfosporosinus</taxon>
    </lineage>
</organism>
<evidence type="ECO:0000256" key="1">
    <source>
        <dbReference type="SAM" id="Phobius"/>
    </source>
</evidence>
<feature type="transmembrane region" description="Helical" evidence="1">
    <location>
        <begin position="12"/>
        <end position="33"/>
    </location>
</feature>
<proteinExistence type="predicted"/>
<name>A0A1M5W2J8_9FIRM</name>
<protein>
    <submittedName>
        <fullName evidence="2">Uncharacterized protein</fullName>
    </submittedName>
</protein>
<keyword evidence="3" id="KW-1185">Reference proteome</keyword>
<sequence>MEGNPIVFDFRLIMVLIPIIYFSTFIFAIYFLVSVLKFMKKKIVLDEQRIEQTNRFLELYKGTHEKH</sequence>
<keyword evidence="1" id="KW-0472">Membrane</keyword>
<dbReference type="AlphaFoldDB" id="A0A1M5W2J8"/>
<dbReference type="EMBL" id="FQXJ01000005">
    <property type="protein sequence ID" value="SHH81736.1"/>
    <property type="molecule type" value="Genomic_DNA"/>
</dbReference>
<reference evidence="3" key="1">
    <citation type="submission" date="2016-11" db="EMBL/GenBank/DDBJ databases">
        <authorList>
            <person name="Varghese N."/>
            <person name="Submissions S."/>
        </authorList>
    </citation>
    <scope>NUCLEOTIDE SEQUENCE [LARGE SCALE GENOMIC DNA]</scope>
    <source>
        <strain evidence="3">DSM 15449</strain>
    </source>
</reference>
<evidence type="ECO:0000313" key="3">
    <source>
        <dbReference type="Proteomes" id="UP000183954"/>
    </source>
</evidence>
<evidence type="ECO:0000313" key="2">
    <source>
        <dbReference type="EMBL" id="SHH81736.1"/>
    </source>
</evidence>